<gene>
    <name evidence="4" type="ORF">ACFSKU_19945</name>
</gene>
<dbReference type="InterPro" id="IPR006860">
    <property type="entry name" value="FecR"/>
</dbReference>
<dbReference type="Gene3D" id="3.55.50.30">
    <property type="match status" value="1"/>
</dbReference>
<dbReference type="Pfam" id="PF16344">
    <property type="entry name" value="FecR_C"/>
    <property type="match status" value="1"/>
</dbReference>
<feature type="domain" description="Protein FecR C-terminal" evidence="3">
    <location>
        <begin position="273"/>
        <end position="341"/>
    </location>
</feature>
<evidence type="ECO:0000313" key="5">
    <source>
        <dbReference type="Proteomes" id="UP001597369"/>
    </source>
</evidence>
<keyword evidence="1" id="KW-1133">Transmembrane helix</keyword>
<dbReference type="EMBL" id="JBHUHV010000058">
    <property type="protein sequence ID" value="MFD2069166.1"/>
    <property type="molecule type" value="Genomic_DNA"/>
</dbReference>
<sequence length="345" mass="38935">MDYSKHGVADFAVDDFFIQWVKKPTKNANLFWIHWLEHNPDKYEVLQEARELVLILTKDEDNLSEWELNEMWQNLNMACAASTVQEVANKKVVTLRLWERKSMLAAAAVTLLLLISGITLFIIGQQKTVIYATHYGEKQSILLPDSSIVVLNANSQLTIPAADWGEEEPREVRLKGEAYFSITHKVNNQKFIVHTSDGVQVEVLGTEFNVSDRGSRNRVVLASGKVMLNIARTGVNKQLLMKPGELVEIAEDAGTITKQEIDTDIYTSWKDNKLIFYDISLQEIATMLEENYGYAVVIQDKALADQKITAFLDAGSLSDILVTLSETLGVKIIQDKQKRIMISND</sequence>
<evidence type="ECO:0000256" key="1">
    <source>
        <dbReference type="SAM" id="Phobius"/>
    </source>
</evidence>
<accession>A0ABW4X3L9</accession>
<dbReference type="RefSeq" id="WP_229957320.1">
    <property type="nucleotide sequence ID" value="NZ_JAJJWI010000001.1"/>
</dbReference>
<dbReference type="PIRSF" id="PIRSF018266">
    <property type="entry name" value="FecR"/>
    <property type="match status" value="1"/>
</dbReference>
<dbReference type="PANTHER" id="PTHR30273">
    <property type="entry name" value="PERIPLASMIC SIGNAL SENSOR AND SIGMA FACTOR ACTIVATOR FECR-RELATED"/>
    <property type="match status" value="1"/>
</dbReference>
<dbReference type="Proteomes" id="UP001597369">
    <property type="component" value="Unassembled WGS sequence"/>
</dbReference>
<protein>
    <submittedName>
        <fullName evidence="4">FecR family protein</fullName>
    </submittedName>
</protein>
<name>A0ABW4X3L9_9BACT</name>
<evidence type="ECO:0000313" key="4">
    <source>
        <dbReference type="EMBL" id="MFD2069166.1"/>
    </source>
</evidence>
<evidence type="ECO:0000259" key="3">
    <source>
        <dbReference type="Pfam" id="PF16344"/>
    </source>
</evidence>
<comment type="caution">
    <text evidence="4">The sequence shown here is derived from an EMBL/GenBank/DDBJ whole genome shotgun (WGS) entry which is preliminary data.</text>
</comment>
<dbReference type="PANTHER" id="PTHR30273:SF2">
    <property type="entry name" value="PROTEIN FECR"/>
    <property type="match status" value="1"/>
</dbReference>
<proteinExistence type="predicted"/>
<feature type="transmembrane region" description="Helical" evidence="1">
    <location>
        <begin position="104"/>
        <end position="124"/>
    </location>
</feature>
<organism evidence="4 5">
    <name type="scientific">Pontibacter silvestris</name>
    <dbReference type="NCBI Taxonomy" id="2305183"/>
    <lineage>
        <taxon>Bacteria</taxon>
        <taxon>Pseudomonadati</taxon>
        <taxon>Bacteroidota</taxon>
        <taxon>Cytophagia</taxon>
        <taxon>Cytophagales</taxon>
        <taxon>Hymenobacteraceae</taxon>
        <taxon>Pontibacter</taxon>
    </lineage>
</organism>
<dbReference type="InterPro" id="IPR032508">
    <property type="entry name" value="FecR_C"/>
</dbReference>
<dbReference type="Gene3D" id="2.60.120.1440">
    <property type="match status" value="1"/>
</dbReference>
<dbReference type="Pfam" id="PF04773">
    <property type="entry name" value="FecR"/>
    <property type="match status" value="1"/>
</dbReference>
<keyword evidence="5" id="KW-1185">Reference proteome</keyword>
<reference evidence="5" key="1">
    <citation type="journal article" date="2019" name="Int. J. Syst. Evol. Microbiol.">
        <title>The Global Catalogue of Microorganisms (GCM) 10K type strain sequencing project: providing services to taxonomists for standard genome sequencing and annotation.</title>
        <authorList>
            <consortium name="The Broad Institute Genomics Platform"/>
            <consortium name="The Broad Institute Genome Sequencing Center for Infectious Disease"/>
            <person name="Wu L."/>
            <person name="Ma J."/>
        </authorList>
    </citation>
    <scope>NUCLEOTIDE SEQUENCE [LARGE SCALE GENOMIC DNA]</scope>
    <source>
        <strain evidence="5">JCM 16545</strain>
    </source>
</reference>
<dbReference type="InterPro" id="IPR012373">
    <property type="entry name" value="Ferrdict_sens_TM"/>
</dbReference>
<evidence type="ECO:0000259" key="2">
    <source>
        <dbReference type="Pfam" id="PF04773"/>
    </source>
</evidence>
<feature type="domain" description="FecR protein" evidence="2">
    <location>
        <begin position="131"/>
        <end position="226"/>
    </location>
</feature>
<keyword evidence="1" id="KW-0812">Transmembrane</keyword>
<keyword evidence="1" id="KW-0472">Membrane</keyword>